<protein>
    <submittedName>
        <fullName evidence="2">Uncharacterized protein</fullName>
    </submittedName>
</protein>
<dbReference type="EMBL" id="JBEGDP010000001">
    <property type="protein sequence ID" value="MEQ7845745.1"/>
    <property type="molecule type" value="Genomic_DNA"/>
</dbReference>
<dbReference type="RefSeq" id="WP_349803441.1">
    <property type="nucleotide sequence ID" value="NZ_JBEGDP010000001.1"/>
</dbReference>
<reference evidence="2 3" key="1">
    <citation type="submission" date="2024-02" db="EMBL/GenBank/DDBJ databases">
        <title>Full genome sequence of Nocardioides kribbensis.</title>
        <authorList>
            <person name="Poletto B.L."/>
            <person name="Silva G."/>
            <person name="Galante D."/>
            <person name="Campos K.R."/>
            <person name="Santos M.B.N."/>
            <person name="Sacchi C.T."/>
        </authorList>
    </citation>
    <scope>NUCLEOTIDE SEQUENCE [LARGE SCALE GENOMIC DNA]</scope>
    <source>
        <strain evidence="2 3">O4R</strain>
    </source>
</reference>
<keyword evidence="3" id="KW-1185">Reference proteome</keyword>
<name>A0ABV1NTC0_9ACTN</name>
<evidence type="ECO:0000313" key="2">
    <source>
        <dbReference type="EMBL" id="MEQ7845745.1"/>
    </source>
</evidence>
<feature type="region of interest" description="Disordered" evidence="1">
    <location>
        <begin position="73"/>
        <end position="94"/>
    </location>
</feature>
<feature type="region of interest" description="Disordered" evidence="1">
    <location>
        <begin position="139"/>
        <end position="168"/>
    </location>
</feature>
<feature type="region of interest" description="Disordered" evidence="1">
    <location>
        <begin position="1"/>
        <end position="26"/>
    </location>
</feature>
<organism evidence="2 3">
    <name type="scientific">Nocardioides kribbensis</name>
    <dbReference type="NCBI Taxonomy" id="305517"/>
    <lineage>
        <taxon>Bacteria</taxon>
        <taxon>Bacillati</taxon>
        <taxon>Actinomycetota</taxon>
        <taxon>Actinomycetes</taxon>
        <taxon>Propionibacteriales</taxon>
        <taxon>Nocardioidaceae</taxon>
        <taxon>Nocardioides</taxon>
    </lineage>
</organism>
<sequence length="168" mass="17980">MSGDVDAGSGRQAPEGHGGEVGAETERTGIYWRPSLWALARSAYVADLDHDPGSPDAFVSWLGRALEQHAARTPAQRVAISEDPQLQDATGAGVNRSHPLRVRTIELVEEAVIADRGELGRVVSRSAFAAEAVVAAARAARERIGRPLPPPPARLSNRPPRRPSRPFS</sequence>
<gene>
    <name evidence="2" type="ORF">V6R90_00545</name>
</gene>
<accession>A0ABV1NTC0</accession>
<dbReference type="Proteomes" id="UP001482520">
    <property type="component" value="Unassembled WGS sequence"/>
</dbReference>
<comment type="caution">
    <text evidence="2">The sequence shown here is derived from an EMBL/GenBank/DDBJ whole genome shotgun (WGS) entry which is preliminary data.</text>
</comment>
<evidence type="ECO:0000256" key="1">
    <source>
        <dbReference type="SAM" id="MobiDB-lite"/>
    </source>
</evidence>
<feature type="compositionally biased region" description="Basic residues" evidence="1">
    <location>
        <begin position="159"/>
        <end position="168"/>
    </location>
</feature>
<proteinExistence type="predicted"/>
<evidence type="ECO:0000313" key="3">
    <source>
        <dbReference type="Proteomes" id="UP001482520"/>
    </source>
</evidence>